<evidence type="ECO:0000313" key="5">
    <source>
        <dbReference type="Proteomes" id="UP000432089"/>
    </source>
</evidence>
<dbReference type="PRINTS" id="PR00081">
    <property type="entry name" value="GDHRDH"/>
</dbReference>
<comment type="similarity">
    <text evidence="1 3">Belongs to the short-chain dehydrogenases/reductases (SDR) family.</text>
</comment>
<dbReference type="AlphaFoldDB" id="A0A7V7TWB2"/>
<dbReference type="InterPro" id="IPR036291">
    <property type="entry name" value="NAD(P)-bd_dom_sf"/>
</dbReference>
<dbReference type="PANTHER" id="PTHR43008:SF7">
    <property type="entry name" value="SHORT CHAIN DEHYDROGENASE_REDUCTASE (AFU_ORTHOLOGUE AFUA_2G00830)"/>
    <property type="match status" value="1"/>
</dbReference>
<dbReference type="EMBL" id="VZDO01000009">
    <property type="protein sequence ID" value="KAB0679650.1"/>
    <property type="molecule type" value="Genomic_DNA"/>
</dbReference>
<dbReference type="Pfam" id="PF00106">
    <property type="entry name" value="adh_short"/>
    <property type="match status" value="1"/>
</dbReference>
<dbReference type="GO" id="GO:0050664">
    <property type="term" value="F:oxidoreductase activity, acting on NAD(P)H, oxygen as acceptor"/>
    <property type="evidence" value="ECO:0007669"/>
    <property type="project" value="TreeGrafter"/>
</dbReference>
<name>A0A7V7TWB2_9HYPH</name>
<dbReference type="PRINTS" id="PR00080">
    <property type="entry name" value="SDRFAMILY"/>
</dbReference>
<dbReference type="PANTHER" id="PTHR43008">
    <property type="entry name" value="BENZIL REDUCTASE"/>
    <property type="match status" value="1"/>
</dbReference>
<protein>
    <submittedName>
        <fullName evidence="4">SDR family NAD(P)-dependent oxidoreductase</fullName>
    </submittedName>
</protein>
<proteinExistence type="inferred from homology"/>
<reference evidence="4 5" key="1">
    <citation type="submission" date="2019-09" db="EMBL/GenBank/DDBJ databases">
        <title>YIM 132180 draft genome.</title>
        <authorList>
            <person name="Zhang K."/>
        </authorList>
    </citation>
    <scope>NUCLEOTIDE SEQUENCE [LARGE SCALE GENOMIC DNA]</scope>
    <source>
        <strain evidence="4 5">YIM 132180</strain>
    </source>
</reference>
<evidence type="ECO:0000256" key="2">
    <source>
        <dbReference type="ARBA" id="ARBA00023002"/>
    </source>
</evidence>
<dbReference type="Proteomes" id="UP000432089">
    <property type="component" value="Unassembled WGS sequence"/>
</dbReference>
<comment type="caution">
    <text evidence="4">The sequence shown here is derived from an EMBL/GenBank/DDBJ whole genome shotgun (WGS) entry which is preliminary data.</text>
</comment>
<sequence length="279" mass="29863">MPHPLVSPDHVAFVTGGASGIGLALAKRFVEAGMRVAIADRDERALDAAVDALGAGDRVKAFPLDVSNRSELEVAADRVFGAWEAVHVLVNNAGIGPGSTVLEAANWDRILAVNLGGVVNGAQVFVPRMLEGGEAGVVVNTGSKQGITTPPGDPAYNVAKAGVKVFTEALEHDLRNRGEGARITAHLLIPGFVFTGLTKGERTEKPAAAWTPEETADFALTSLERGDFYILCPDNDVPRALDEKRIAWSAGDITENRPPLSRWHKDWGERFSTWERPRG</sequence>
<evidence type="ECO:0000256" key="3">
    <source>
        <dbReference type="RuleBase" id="RU000363"/>
    </source>
</evidence>
<dbReference type="Gene3D" id="3.40.50.720">
    <property type="entry name" value="NAD(P)-binding Rossmann-like Domain"/>
    <property type="match status" value="1"/>
</dbReference>
<evidence type="ECO:0000256" key="1">
    <source>
        <dbReference type="ARBA" id="ARBA00006484"/>
    </source>
</evidence>
<accession>A0A7V7TWB2</accession>
<keyword evidence="2" id="KW-0560">Oxidoreductase</keyword>
<gene>
    <name evidence="4" type="ORF">F6X38_12580</name>
</gene>
<dbReference type="CDD" id="cd05233">
    <property type="entry name" value="SDR_c"/>
    <property type="match status" value="1"/>
</dbReference>
<keyword evidence="5" id="KW-1185">Reference proteome</keyword>
<dbReference type="RefSeq" id="WP_150970174.1">
    <property type="nucleotide sequence ID" value="NZ_VZDO01000009.1"/>
</dbReference>
<organism evidence="4 5">
    <name type="scientific">Plantimonas leprariae</name>
    <dbReference type="NCBI Taxonomy" id="2615207"/>
    <lineage>
        <taxon>Bacteria</taxon>
        <taxon>Pseudomonadati</taxon>
        <taxon>Pseudomonadota</taxon>
        <taxon>Alphaproteobacteria</taxon>
        <taxon>Hyphomicrobiales</taxon>
        <taxon>Aurantimonadaceae</taxon>
        <taxon>Plantimonas</taxon>
    </lineage>
</organism>
<evidence type="ECO:0000313" key="4">
    <source>
        <dbReference type="EMBL" id="KAB0679650.1"/>
    </source>
</evidence>
<dbReference type="InterPro" id="IPR002347">
    <property type="entry name" value="SDR_fam"/>
</dbReference>
<dbReference type="SUPFAM" id="SSF51735">
    <property type="entry name" value="NAD(P)-binding Rossmann-fold domains"/>
    <property type="match status" value="1"/>
</dbReference>